<dbReference type="AlphaFoldDB" id="A0A822ZMG2"/>
<protein>
    <submittedName>
        <fullName evidence="1">Uncharacterized protein</fullName>
    </submittedName>
</protein>
<accession>A0A822ZMG2</accession>
<evidence type="ECO:0000313" key="1">
    <source>
        <dbReference type="EMBL" id="DAD46402.1"/>
    </source>
</evidence>
<reference evidence="1 2" key="1">
    <citation type="journal article" date="2020" name="Mol. Biol. Evol.">
        <title>Distinct Expression and Methylation Patterns for Genes with Different Fates following a Single Whole-Genome Duplication in Flowering Plants.</title>
        <authorList>
            <person name="Shi T."/>
            <person name="Rahmani R.S."/>
            <person name="Gugger P.F."/>
            <person name="Wang M."/>
            <person name="Li H."/>
            <person name="Zhang Y."/>
            <person name="Li Z."/>
            <person name="Wang Q."/>
            <person name="Van de Peer Y."/>
            <person name="Marchal K."/>
            <person name="Chen J."/>
        </authorList>
    </citation>
    <scope>NUCLEOTIDE SEQUENCE [LARGE SCALE GENOMIC DNA]</scope>
    <source>
        <tissue evidence="1">Leaf</tissue>
    </source>
</reference>
<gene>
    <name evidence="1" type="ORF">HUJ06_016339</name>
</gene>
<dbReference type="EMBL" id="DUZY01000008">
    <property type="protein sequence ID" value="DAD46402.1"/>
    <property type="molecule type" value="Genomic_DNA"/>
</dbReference>
<comment type="caution">
    <text evidence="1">The sequence shown here is derived from an EMBL/GenBank/DDBJ whole genome shotgun (WGS) entry which is preliminary data.</text>
</comment>
<dbReference type="Proteomes" id="UP000607653">
    <property type="component" value="Unassembled WGS sequence"/>
</dbReference>
<proteinExistence type="predicted"/>
<evidence type="ECO:0000313" key="2">
    <source>
        <dbReference type="Proteomes" id="UP000607653"/>
    </source>
</evidence>
<sequence length="33" mass="3510">MAKEHLPFIKLCLIKDSFTTGGVCTTIEIAAAS</sequence>
<keyword evidence="2" id="KW-1185">Reference proteome</keyword>
<name>A0A822ZMG2_NELNU</name>
<organism evidence="1 2">
    <name type="scientific">Nelumbo nucifera</name>
    <name type="common">Sacred lotus</name>
    <dbReference type="NCBI Taxonomy" id="4432"/>
    <lineage>
        <taxon>Eukaryota</taxon>
        <taxon>Viridiplantae</taxon>
        <taxon>Streptophyta</taxon>
        <taxon>Embryophyta</taxon>
        <taxon>Tracheophyta</taxon>
        <taxon>Spermatophyta</taxon>
        <taxon>Magnoliopsida</taxon>
        <taxon>Proteales</taxon>
        <taxon>Nelumbonaceae</taxon>
        <taxon>Nelumbo</taxon>
    </lineage>
</organism>